<keyword evidence="5" id="KW-0808">Transferase</keyword>
<evidence type="ECO:0000256" key="1">
    <source>
        <dbReference type="ARBA" id="ARBA00001946"/>
    </source>
</evidence>
<feature type="compositionally biased region" description="Polar residues" evidence="14">
    <location>
        <begin position="306"/>
        <end position="322"/>
    </location>
</feature>
<keyword evidence="10" id="KW-0943">RNA-mediated gene silencing</keyword>
<feature type="region of interest" description="Disordered" evidence="14">
    <location>
        <begin position="1994"/>
        <end position="2021"/>
    </location>
</feature>
<feature type="region of interest" description="Disordered" evidence="14">
    <location>
        <begin position="209"/>
        <end position="228"/>
    </location>
</feature>
<name>A0A182JFP1_ANOAO</name>
<feature type="compositionally biased region" description="Basic and acidic residues" evidence="14">
    <location>
        <begin position="879"/>
        <end position="899"/>
    </location>
</feature>
<dbReference type="GO" id="GO:0030422">
    <property type="term" value="P:siRNA processing"/>
    <property type="evidence" value="ECO:0007669"/>
    <property type="project" value="TreeGrafter"/>
</dbReference>
<feature type="compositionally biased region" description="Acidic residues" evidence="14">
    <location>
        <begin position="1796"/>
        <end position="1806"/>
    </location>
</feature>
<protein>
    <recommendedName>
        <fullName evidence="3">Small RNA 2'-O-methyltransferase</fullName>
        <ecNumber evidence="11">2.1.1.386</ecNumber>
    </recommendedName>
</protein>
<keyword evidence="4" id="KW-0489">Methyltransferase</keyword>
<feature type="compositionally biased region" description="Basic and acidic residues" evidence="14">
    <location>
        <begin position="989"/>
        <end position="1005"/>
    </location>
</feature>
<dbReference type="GO" id="GO:0003723">
    <property type="term" value="F:RNA binding"/>
    <property type="evidence" value="ECO:0007669"/>
    <property type="project" value="UniProtKB-KW"/>
</dbReference>
<evidence type="ECO:0000256" key="10">
    <source>
        <dbReference type="ARBA" id="ARBA00023158"/>
    </source>
</evidence>
<evidence type="ECO:0000256" key="5">
    <source>
        <dbReference type="ARBA" id="ARBA00022679"/>
    </source>
</evidence>
<evidence type="ECO:0000256" key="2">
    <source>
        <dbReference type="ARBA" id="ARBA00009026"/>
    </source>
</evidence>
<comment type="catalytic activity">
    <reaction evidence="12">
        <text>small RNA 3'-end nucleotide + S-adenosyl-L-methionine = small RNA 3'-end 2'-O-methylnucleotide + S-adenosyl-L-homocysteine + H(+)</text>
        <dbReference type="Rhea" id="RHEA:37887"/>
        <dbReference type="Rhea" id="RHEA-COMP:10415"/>
        <dbReference type="Rhea" id="RHEA-COMP:10416"/>
        <dbReference type="ChEBI" id="CHEBI:15378"/>
        <dbReference type="ChEBI" id="CHEBI:57856"/>
        <dbReference type="ChEBI" id="CHEBI:59789"/>
        <dbReference type="ChEBI" id="CHEBI:74896"/>
        <dbReference type="ChEBI" id="CHEBI:74898"/>
        <dbReference type="EC" id="2.1.1.386"/>
    </reaction>
</comment>
<dbReference type="Gene3D" id="3.40.50.150">
    <property type="entry name" value="Vaccinia Virus protein VP39"/>
    <property type="match status" value="1"/>
</dbReference>
<keyword evidence="6" id="KW-0949">S-adenosyl-L-methionine</keyword>
<evidence type="ECO:0000256" key="6">
    <source>
        <dbReference type="ARBA" id="ARBA00022691"/>
    </source>
</evidence>
<dbReference type="STRING" id="41427.A0A182JFP1"/>
<feature type="coiled-coil region" evidence="13">
    <location>
        <begin position="31"/>
        <end position="107"/>
    </location>
</feature>
<feature type="region of interest" description="Disordered" evidence="14">
    <location>
        <begin position="1790"/>
        <end position="1818"/>
    </location>
</feature>
<reference evidence="15" key="1">
    <citation type="submission" date="2022-08" db="UniProtKB">
        <authorList>
            <consortium name="EnsemblMetazoa"/>
        </authorList>
    </citation>
    <scope>IDENTIFICATION</scope>
    <source>
        <strain evidence="15">EBRO</strain>
    </source>
</reference>
<evidence type="ECO:0000256" key="12">
    <source>
        <dbReference type="ARBA" id="ARBA00048418"/>
    </source>
</evidence>
<evidence type="ECO:0000256" key="13">
    <source>
        <dbReference type="SAM" id="Coils"/>
    </source>
</evidence>
<dbReference type="VEuPathDB" id="VectorBase:AATE017199"/>
<keyword evidence="9" id="KW-0694">RNA-binding</keyword>
<comment type="similarity">
    <text evidence="2">Belongs to the methyltransferase superfamily. HEN1 family.</text>
</comment>
<evidence type="ECO:0000256" key="4">
    <source>
        <dbReference type="ARBA" id="ARBA00022603"/>
    </source>
</evidence>
<evidence type="ECO:0000256" key="9">
    <source>
        <dbReference type="ARBA" id="ARBA00022884"/>
    </source>
</evidence>
<feature type="compositionally biased region" description="Polar residues" evidence="14">
    <location>
        <begin position="733"/>
        <end position="744"/>
    </location>
</feature>
<dbReference type="InterPro" id="IPR029063">
    <property type="entry name" value="SAM-dependent_MTases_sf"/>
</dbReference>
<comment type="cofactor">
    <cofactor evidence="1">
        <name>Mg(2+)</name>
        <dbReference type="ChEBI" id="CHEBI:18420"/>
    </cofactor>
</comment>
<feature type="compositionally biased region" description="Basic and acidic residues" evidence="14">
    <location>
        <begin position="749"/>
        <end position="761"/>
    </location>
</feature>
<evidence type="ECO:0000256" key="7">
    <source>
        <dbReference type="ARBA" id="ARBA00022723"/>
    </source>
</evidence>
<dbReference type="GO" id="GO:0005634">
    <property type="term" value="C:nucleus"/>
    <property type="evidence" value="ECO:0007669"/>
    <property type="project" value="TreeGrafter"/>
</dbReference>
<dbReference type="GO" id="GO:0046872">
    <property type="term" value="F:metal ion binding"/>
    <property type="evidence" value="ECO:0007669"/>
    <property type="project" value="UniProtKB-KW"/>
</dbReference>
<dbReference type="GO" id="GO:0001510">
    <property type="term" value="P:RNA methylation"/>
    <property type="evidence" value="ECO:0007669"/>
    <property type="project" value="InterPro"/>
</dbReference>
<feature type="region of interest" description="Disordered" evidence="14">
    <location>
        <begin position="864"/>
        <end position="899"/>
    </location>
</feature>
<keyword evidence="8" id="KW-0460">Magnesium</keyword>
<proteinExistence type="inferred from homology"/>
<dbReference type="PANTHER" id="PTHR21404">
    <property type="entry name" value="HEN1"/>
    <property type="match status" value="1"/>
</dbReference>
<evidence type="ECO:0000256" key="11">
    <source>
        <dbReference type="ARBA" id="ARBA00035025"/>
    </source>
</evidence>
<dbReference type="InterPro" id="IPR026610">
    <property type="entry name" value="Hen1"/>
</dbReference>
<accession>A0A182JFP1</accession>
<keyword evidence="13" id="KW-0175">Coiled coil</keyword>
<dbReference type="GO" id="GO:0090486">
    <property type="term" value="F:small RNA 2'-O-methyltransferase activity"/>
    <property type="evidence" value="ECO:0007669"/>
    <property type="project" value="UniProtKB-EC"/>
</dbReference>
<evidence type="ECO:0000256" key="14">
    <source>
        <dbReference type="SAM" id="MobiDB-lite"/>
    </source>
</evidence>
<dbReference type="GO" id="GO:0005737">
    <property type="term" value="C:cytoplasm"/>
    <property type="evidence" value="ECO:0007669"/>
    <property type="project" value="TreeGrafter"/>
</dbReference>
<feature type="region of interest" description="Disordered" evidence="14">
    <location>
        <begin position="304"/>
        <end position="325"/>
    </location>
</feature>
<dbReference type="EnsemblMetazoa" id="AATE017199-RA">
    <property type="protein sequence ID" value="AATE017199-PA.1"/>
    <property type="gene ID" value="AATE017199"/>
</dbReference>
<dbReference type="EC" id="2.1.1.386" evidence="11"/>
<dbReference type="GO" id="GO:0034587">
    <property type="term" value="P:piRNA processing"/>
    <property type="evidence" value="ECO:0007669"/>
    <property type="project" value="TreeGrafter"/>
</dbReference>
<feature type="region of interest" description="Disordered" evidence="14">
    <location>
        <begin position="1745"/>
        <end position="1772"/>
    </location>
</feature>
<evidence type="ECO:0000256" key="3">
    <source>
        <dbReference type="ARBA" id="ARBA00021330"/>
    </source>
</evidence>
<evidence type="ECO:0000256" key="8">
    <source>
        <dbReference type="ARBA" id="ARBA00022842"/>
    </source>
</evidence>
<organism evidence="15">
    <name type="scientific">Anopheles atroparvus</name>
    <name type="common">European mosquito</name>
    <dbReference type="NCBI Taxonomy" id="41427"/>
    <lineage>
        <taxon>Eukaryota</taxon>
        <taxon>Metazoa</taxon>
        <taxon>Ecdysozoa</taxon>
        <taxon>Arthropoda</taxon>
        <taxon>Hexapoda</taxon>
        <taxon>Insecta</taxon>
        <taxon>Pterygota</taxon>
        <taxon>Neoptera</taxon>
        <taxon>Endopterygota</taxon>
        <taxon>Diptera</taxon>
        <taxon>Nematocera</taxon>
        <taxon>Culicoidea</taxon>
        <taxon>Culicidae</taxon>
        <taxon>Anophelinae</taxon>
        <taxon>Anopheles</taxon>
    </lineage>
</organism>
<feature type="region of interest" description="Disordered" evidence="14">
    <location>
        <begin position="1052"/>
        <end position="1093"/>
    </location>
</feature>
<dbReference type="PANTHER" id="PTHR21404:SF3">
    <property type="entry name" value="SMALL RNA 2'-O-METHYLTRANSFERASE"/>
    <property type="match status" value="1"/>
</dbReference>
<feature type="region of interest" description="Disordered" evidence="14">
    <location>
        <begin position="485"/>
        <end position="521"/>
    </location>
</feature>
<feature type="region of interest" description="Disordered" evidence="14">
    <location>
        <begin position="718"/>
        <end position="811"/>
    </location>
</feature>
<evidence type="ECO:0000313" key="15">
    <source>
        <dbReference type="EnsemblMetazoa" id="AATE017199-PA.1"/>
    </source>
</evidence>
<sequence>MSEEDFIYSAITDDNVNAFDLSVIANTLASTDKLVRQNKQQQEENGRLREKISSLRESAMQIKSLYEAELAKTGRIEAQLATYVSQCQELEQRCAEAENERVNTDLVLKERIAEYDRQIETNEARYRGIVCDLVRYHATDQQSGPGDSAVKWKDLKVHAGTAERLGLPEEVKAFFHHSHPPGHASWRSKRKKRPVMCDQQCQTIEGRSAARMRNSGTNTDEPYPVQRVDPPVEKKKFCDKGTMHRTMSTITRSTCTSAFIKRVDVGVNFPEVIHKSVDEILRECTRLPPLLLSPIMEMELRPQIAPSRQSVETQTDCSQSPEPGSPSLVVIAEKPQLVTCGTMTSLKNIRKRIDYRKAEGAGGAGVGVASFQQQYISIAEQLYAKKIKKEEQMASPPVGPFGSDDTFGRMHPHLSTIWTLLGETIFSLMGSPGRRFDGQCYSMINEQLATIRDMIEADGRRESELMSAMFSNVSATVEAAAGYGKGRSSGFPMRIPRVPPEQDRPPSSQPPAAFMPSSDDCRAPAESFVQVQRPIVQDQFHGEKERFPAVQNDTVIPSSLPSPPFSLSYPAQTKETEEVAVVTSTTTSTIISPQVEKPVNTDVQIANETEANARSKDTVDGIGAISRDSTAVMMLERTEPATSCANIINSESVLMDEENDRIAQELRLMEEGDGGNSLIAPAPVGFSGNSQNAGLASIEDILAGPKTVERIDIGPRLLAENCTPPDQRPSTPPNQLEPSSTGTFVSPIKVKETNDLVKDQFKTPTQPPINKRKLRIRRSGDSPPAFSPKRQRLSETNVPPPVDQAENAGRLSPTTEFLLEDDWDQKFSSIKAALFGHAIEGTCRPLSPIADRIESDEEEVKVDEELQRSLPPQEISAMEQKEAEGVASAERQDGCPQVDKDVFEIVPAIDRIENSESTGGPGEDKSIVEKIDELAMEVDSVSEESHRPVGSTAAENALVTECSADPDATVASESRVGETVTPQETGSSDSKREEKEAKKPIHEPMEAEQTPCVEKPAVDVKEEGEIVDNAEKEQENAKASEAVVVVAVDHLESPESPGGWDSPMSPPAHETGASISTSESVYSLDSPLSPPPASPCDITSCAPPKLIPLDHVNLHRCQQRTRGPIDLAIECYKLERRFEVVNTHVGRLNAQEQRSMQQLAQALQRYVKSPWTDASVAEALVQVLAISQDGRVIARAVLQTVVSHGDIAVNLENTPPAPPIPVTQQKLVLLVRHLAPRLTSEPFDRVIMRELDRRVFQLKSEATVSLPGLIALTFLYIGLEDSKPPTLKPWHRTYSVRLYLFKCLYYFGFKCLPLVYYVLRAFPFALPKKGSPHYDNADAMINTIRTILMNINYSEGGITGGSESGLYKKRELFALLTYNYGYQPGSPTYEELVVNLVEKIRANRLRNVPHAMVLVAKRKSYDWARQHIIQKRLYPLLNDYLKLLDLMSSGAPGGGGGGGSLVASMPSASGCDGAGLDERIVACIYTISSIMKTHPANEDVSGVMQIFTTIVQLARGNQAIQEEAIAGLVKFSRFGHADIFERISHWQPTYPVSDRIKLMLATLVHRKDLRFWQQLIQNKIVDIDDRLLTQCRNSVKPLLVDYVAPSPKPLTVEVWRGDISASHECLEGTDAVIGIEIIEHLHQSVLDKVPENVFGFIRPKVAFFSTPNAEYNVLFDGLLANGFRHDDHKFEWTRAQFEEWASSICERYPDYCVKYFGIGPAPPGSEAIGCVSQMAVFVRKDFLSGLPDPPTKTPPSSVVDVRTDEPQQGESSKTKYWFDRETREVMAVLPPQEASAGDEEEEEEDVMGGFSRGGDMDEGWTLEKELNLDIDNGSSDGEQEEDDGDLLDIPIPEEMVRAMRVRNDSGNFEEDEEAELRNGEYWLIVREEYPVAPPDERTAEQRVRDEALYQLRRLRNFGEDFFNPEQQAYLIPLHAVHNCMGTEQATMEQVRTIVTEEGYRITAEDMICLPMEYSSDEDAVDDFAEYDVDERFVGTEEDGTNECPNRAVEGLSLAEDNATWD</sequence>
<keyword evidence="7" id="KW-0479">Metal-binding</keyword>
<feature type="region of interest" description="Disordered" evidence="14">
    <location>
        <begin position="937"/>
        <end position="1019"/>
    </location>
</feature>